<proteinExistence type="predicted"/>
<feature type="transmembrane region" description="Helical" evidence="1">
    <location>
        <begin position="433"/>
        <end position="453"/>
    </location>
</feature>
<keyword evidence="3" id="KW-1185">Reference proteome</keyword>
<evidence type="ECO:0000313" key="2">
    <source>
        <dbReference type="EMBL" id="TWP44786.1"/>
    </source>
</evidence>
<protein>
    <submittedName>
        <fullName evidence="2">ABC transporter permease</fullName>
    </submittedName>
</protein>
<organism evidence="2 3">
    <name type="scientific">Lentzea tibetensis</name>
    <dbReference type="NCBI Taxonomy" id="2591470"/>
    <lineage>
        <taxon>Bacteria</taxon>
        <taxon>Bacillati</taxon>
        <taxon>Actinomycetota</taxon>
        <taxon>Actinomycetes</taxon>
        <taxon>Pseudonocardiales</taxon>
        <taxon>Pseudonocardiaceae</taxon>
        <taxon>Lentzea</taxon>
    </lineage>
</organism>
<feature type="transmembrane region" description="Helical" evidence="1">
    <location>
        <begin position="17"/>
        <end position="37"/>
    </location>
</feature>
<sequence>MIGTWNLVRLALRRDRIILPVWIIAIVGITLSTATALEELYPVGQARQQLSLTANTNPAFLAMLGPLRDAHTLGGLLAWRWGLLAALAAGVMSMLLVTRHTRAEEEAGRLELIGSTVVGRHAPLAAAVLTAFGANVLIGGLIVALLLGKGLPAEGAIAFASSITVTGWAFTAVSAFTAQLSENSRTANSMAGAVVAGTYLVRAAGDSAGDSGPTWLTWLSPLGWAEQVHAFAGDRYWVFALPLALVVVLLTTSAVIVTKRDVGLGLLPTRLGSARGAPSLRSPFGLAWRLQRGSLIGWTAGLFLLGVVYGSIAQAVGDMVNDNPLMKKVISAIGGSGGLIDIYLATIFGMIGMISSIYLVQATLRLRSEETSFRAEPLLATPVSRPAWVASHFLFAIVGGALVLGAAGLGVGLTHGLREGDVGGILPRMLGAALAQLPAAWVVAGIALVLFGLFPQLTGVTWGVLGACLVLTMFGPVMKLPQLLMDLSPFTHLPKLPGATWTAEPLLWLVGAALVLVAAGFAGFRRRDLTT</sequence>
<accession>A0A563EFM3</accession>
<feature type="transmembrane region" description="Helical" evidence="1">
    <location>
        <begin position="295"/>
        <end position="317"/>
    </location>
</feature>
<keyword evidence="1" id="KW-1133">Transmembrane helix</keyword>
<feature type="transmembrane region" description="Helical" evidence="1">
    <location>
        <begin position="124"/>
        <end position="147"/>
    </location>
</feature>
<name>A0A563EFM3_9PSEU</name>
<dbReference type="EMBL" id="VOBR01000048">
    <property type="protein sequence ID" value="TWP44786.1"/>
    <property type="molecule type" value="Genomic_DNA"/>
</dbReference>
<feature type="transmembrane region" description="Helical" evidence="1">
    <location>
        <begin position="506"/>
        <end position="524"/>
    </location>
</feature>
<dbReference type="OrthoDB" id="2014935at2"/>
<feature type="transmembrane region" description="Helical" evidence="1">
    <location>
        <begin position="187"/>
        <end position="205"/>
    </location>
</feature>
<dbReference type="AlphaFoldDB" id="A0A563EFM3"/>
<comment type="caution">
    <text evidence="2">The sequence shown here is derived from an EMBL/GenBank/DDBJ whole genome shotgun (WGS) entry which is preliminary data.</text>
</comment>
<feature type="transmembrane region" description="Helical" evidence="1">
    <location>
        <begin position="78"/>
        <end position="97"/>
    </location>
</feature>
<keyword evidence="1" id="KW-0472">Membrane</keyword>
<dbReference type="RefSeq" id="WP_146360575.1">
    <property type="nucleotide sequence ID" value="NZ_VOBR01000048.1"/>
</dbReference>
<feature type="transmembrane region" description="Helical" evidence="1">
    <location>
        <begin position="153"/>
        <end position="175"/>
    </location>
</feature>
<keyword evidence="1" id="KW-0812">Transmembrane</keyword>
<gene>
    <name evidence="2" type="ORF">FKR81_40715</name>
</gene>
<feature type="transmembrane region" description="Helical" evidence="1">
    <location>
        <begin position="460"/>
        <end position="478"/>
    </location>
</feature>
<evidence type="ECO:0000313" key="3">
    <source>
        <dbReference type="Proteomes" id="UP000316639"/>
    </source>
</evidence>
<reference evidence="2 3" key="1">
    <citation type="submission" date="2019-07" db="EMBL/GenBank/DDBJ databases">
        <title>Lentzea xizangensis sp. nov., isolated from Qinghai-Tibetan Plateau Soils.</title>
        <authorList>
            <person name="Huang J."/>
        </authorList>
    </citation>
    <scope>NUCLEOTIDE SEQUENCE [LARGE SCALE GENOMIC DNA]</scope>
    <source>
        <strain evidence="2 3">FXJ1.1311</strain>
    </source>
</reference>
<feature type="transmembrane region" description="Helical" evidence="1">
    <location>
        <begin position="337"/>
        <end position="360"/>
    </location>
</feature>
<feature type="transmembrane region" description="Helical" evidence="1">
    <location>
        <begin position="236"/>
        <end position="257"/>
    </location>
</feature>
<feature type="transmembrane region" description="Helical" evidence="1">
    <location>
        <begin position="393"/>
        <end position="413"/>
    </location>
</feature>
<dbReference type="Proteomes" id="UP000316639">
    <property type="component" value="Unassembled WGS sequence"/>
</dbReference>
<evidence type="ECO:0000256" key="1">
    <source>
        <dbReference type="SAM" id="Phobius"/>
    </source>
</evidence>